<feature type="transmembrane region" description="Helical" evidence="2">
    <location>
        <begin position="90"/>
        <end position="111"/>
    </location>
</feature>
<evidence type="ECO:0000256" key="1">
    <source>
        <dbReference type="SAM" id="MobiDB-lite"/>
    </source>
</evidence>
<proteinExistence type="predicted"/>
<evidence type="ECO:0000256" key="2">
    <source>
        <dbReference type="SAM" id="Phobius"/>
    </source>
</evidence>
<accession>A0A285VYE2</accession>
<evidence type="ECO:0000313" key="4">
    <source>
        <dbReference type="Proteomes" id="UP000219688"/>
    </source>
</evidence>
<keyword evidence="2" id="KW-1133">Transmembrane helix</keyword>
<keyword evidence="2" id="KW-0472">Membrane</keyword>
<name>A0A285VYE2_9MICO</name>
<feature type="region of interest" description="Disordered" evidence="1">
    <location>
        <begin position="1"/>
        <end position="39"/>
    </location>
</feature>
<dbReference type="Proteomes" id="UP000219688">
    <property type="component" value="Unassembled WGS sequence"/>
</dbReference>
<keyword evidence="2" id="KW-0812">Transmembrane</keyword>
<dbReference type="AlphaFoldDB" id="A0A285VYE2"/>
<dbReference type="EMBL" id="OBQK01000027">
    <property type="protein sequence ID" value="SOC58276.1"/>
    <property type="molecule type" value="Genomic_DNA"/>
</dbReference>
<reference evidence="4" key="1">
    <citation type="submission" date="2017-08" db="EMBL/GenBank/DDBJ databases">
        <authorList>
            <person name="Varghese N."/>
            <person name="Submissions S."/>
        </authorList>
    </citation>
    <scope>NUCLEOTIDE SEQUENCE [LARGE SCALE GENOMIC DNA]</scope>
    <source>
        <strain evidence="4">USBA17B2</strain>
    </source>
</reference>
<organism evidence="3 4">
    <name type="scientific">Ornithinimicrobium cerasi</name>
    <dbReference type="NCBI Taxonomy" id="2248773"/>
    <lineage>
        <taxon>Bacteria</taxon>
        <taxon>Bacillati</taxon>
        <taxon>Actinomycetota</taxon>
        <taxon>Actinomycetes</taxon>
        <taxon>Micrococcales</taxon>
        <taxon>Ornithinimicrobiaceae</taxon>
        <taxon>Ornithinimicrobium</taxon>
    </lineage>
</organism>
<keyword evidence="4" id="KW-1185">Reference proteome</keyword>
<sequence>MTPSDDGHRSAPSPGTDDVDPTGIRDLLRSLPEPGPMPEDLVRRIETRLAVELAHRRPEAPFGDERGTPHGGRVVDLGAERTRRRPGRTVIILGAAAAGLLVTAVTVSDLLGSGVVGGADTAAFAPASGSADEGGSDAGGGAADEEQADAQEERAEAAGDDSSGDAGGAAGEGGAGVAADGAAPADPLILPSLGPLDADQLAQRVGDAMTVPASPAEPSGLTAAQAKSCWSAVAGEGGWEEWYAAPATLGEQPAVVLWARQGDGDGHAWLMPGECAVNPSVQPLADAVLPR</sequence>
<gene>
    <name evidence="3" type="ORF">SAMN05421879_12715</name>
</gene>
<protein>
    <submittedName>
        <fullName evidence="3">Uncharacterized protein</fullName>
    </submittedName>
</protein>
<evidence type="ECO:0000313" key="3">
    <source>
        <dbReference type="EMBL" id="SOC58276.1"/>
    </source>
</evidence>
<dbReference type="RefSeq" id="WP_097189389.1">
    <property type="nucleotide sequence ID" value="NZ_OBQK01000027.1"/>
</dbReference>
<feature type="region of interest" description="Disordered" evidence="1">
    <location>
        <begin position="127"/>
        <end position="178"/>
    </location>
</feature>
<feature type="compositionally biased region" description="Gly residues" evidence="1">
    <location>
        <begin position="165"/>
        <end position="176"/>
    </location>
</feature>